<dbReference type="OrthoDB" id="127963at2759"/>
<protein>
    <submittedName>
        <fullName evidence="3">Unnamed protein product</fullName>
    </submittedName>
</protein>
<proteinExistence type="predicted"/>
<dbReference type="Proteomes" id="UP001165121">
    <property type="component" value="Unassembled WGS sequence"/>
</dbReference>
<accession>A0A9W6XSG8</accession>
<dbReference type="PANTHER" id="PTHR46599:SF3">
    <property type="entry name" value="PIGGYBAC TRANSPOSABLE ELEMENT-DERIVED PROTEIN 4"/>
    <property type="match status" value="1"/>
</dbReference>
<dbReference type="AlphaFoldDB" id="A0A9W6XSG8"/>
<dbReference type="EMBL" id="BSXT01001734">
    <property type="protein sequence ID" value="GMF44844.1"/>
    <property type="molecule type" value="Genomic_DNA"/>
</dbReference>
<evidence type="ECO:0000313" key="4">
    <source>
        <dbReference type="Proteomes" id="UP001165121"/>
    </source>
</evidence>
<organism evidence="3 4">
    <name type="scientific">Phytophthora fragariaefolia</name>
    <dbReference type="NCBI Taxonomy" id="1490495"/>
    <lineage>
        <taxon>Eukaryota</taxon>
        <taxon>Sar</taxon>
        <taxon>Stramenopiles</taxon>
        <taxon>Oomycota</taxon>
        <taxon>Peronosporomycetes</taxon>
        <taxon>Peronosporales</taxon>
        <taxon>Peronosporaceae</taxon>
        <taxon>Phytophthora</taxon>
    </lineage>
</organism>
<feature type="region of interest" description="Disordered" evidence="1">
    <location>
        <begin position="1"/>
        <end position="55"/>
    </location>
</feature>
<evidence type="ECO:0000256" key="1">
    <source>
        <dbReference type="SAM" id="MobiDB-lite"/>
    </source>
</evidence>
<reference evidence="3" key="1">
    <citation type="submission" date="2023-04" db="EMBL/GenBank/DDBJ databases">
        <title>Phytophthora fragariaefolia NBRC 109709.</title>
        <authorList>
            <person name="Ichikawa N."/>
            <person name="Sato H."/>
            <person name="Tonouchi N."/>
        </authorList>
    </citation>
    <scope>NUCLEOTIDE SEQUENCE</scope>
    <source>
        <strain evidence="3">NBRC 109709</strain>
    </source>
</reference>
<evidence type="ECO:0000313" key="3">
    <source>
        <dbReference type="EMBL" id="GMF44844.1"/>
    </source>
</evidence>
<dbReference type="InterPro" id="IPR029526">
    <property type="entry name" value="PGBD"/>
</dbReference>
<comment type="caution">
    <text evidence="3">The sequence shown here is derived from an EMBL/GenBank/DDBJ whole genome shotgun (WGS) entry which is preliminary data.</text>
</comment>
<evidence type="ECO:0000259" key="2">
    <source>
        <dbReference type="Pfam" id="PF13843"/>
    </source>
</evidence>
<feature type="compositionally biased region" description="Acidic residues" evidence="1">
    <location>
        <begin position="8"/>
        <end position="27"/>
    </location>
</feature>
<name>A0A9W6XSG8_9STRA</name>
<dbReference type="PANTHER" id="PTHR46599">
    <property type="entry name" value="PIGGYBAC TRANSPOSABLE ELEMENT-DERIVED PROTEIN 4"/>
    <property type="match status" value="1"/>
</dbReference>
<feature type="domain" description="PiggyBac transposable element-derived protein" evidence="2">
    <location>
        <begin position="96"/>
        <end position="208"/>
    </location>
</feature>
<dbReference type="Pfam" id="PF13843">
    <property type="entry name" value="DDE_Tnp_1_7"/>
    <property type="match status" value="1"/>
</dbReference>
<keyword evidence="4" id="KW-1185">Reference proteome</keyword>
<feature type="compositionally biased region" description="Acidic residues" evidence="1">
    <location>
        <begin position="36"/>
        <end position="51"/>
    </location>
</feature>
<sequence length="216" mass="24865">MEISDLLNSDEDCASWEFESSETEEEQANANASIIDNDEDGATESDGETTQEAEVTPVAHRRTGNPYVDSIAESSGLHIIRRSEVQAAYTERGELGLFSLFFTRDFRDSLLSWTNKLLKEKGKVEATVYELDAYIGLEIAMSFIPFTEMKELWSKEMFKGHPHFPLTMARNRFESIRGWFQIHAPESVSVERRELDPLWHSRRLLQRLEIQSRTLV</sequence>
<gene>
    <name evidence="3" type="ORF">Pfra01_001581900</name>
</gene>